<dbReference type="EMBL" id="PDCK01000044">
    <property type="protein sequence ID" value="PRQ24348.1"/>
    <property type="molecule type" value="Genomic_DNA"/>
</dbReference>
<accession>A0A2P6PQZ7</accession>
<sequence>MLVRNMRSSIPSPLLQPSPTYVYVDYMFELTLEYLNIGSWLSANLIALKV</sequence>
<name>A0A2P6PQZ7_ROSCH</name>
<dbReference type="AlphaFoldDB" id="A0A2P6PQZ7"/>
<protein>
    <submittedName>
        <fullName evidence="1">Uncharacterized protein</fullName>
    </submittedName>
</protein>
<dbReference type="Proteomes" id="UP000238479">
    <property type="component" value="Chromosome 6"/>
</dbReference>
<keyword evidence="2" id="KW-1185">Reference proteome</keyword>
<gene>
    <name evidence="1" type="ORF">RchiOBHm_Chr6g0271441</name>
</gene>
<comment type="caution">
    <text evidence="1">The sequence shown here is derived from an EMBL/GenBank/DDBJ whole genome shotgun (WGS) entry which is preliminary data.</text>
</comment>
<reference evidence="1 2" key="1">
    <citation type="journal article" date="2018" name="Nat. Genet.">
        <title>The Rosa genome provides new insights in the design of modern roses.</title>
        <authorList>
            <person name="Bendahmane M."/>
        </authorList>
    </citation>
    <scope>NUCLEOTIDE SEQUENCE [LARGE SCALE GENOMIC DNA]</scope>
    <source>
        <strain evidence="2">cv. Old Blush</strain>
    </source>
</reference>
<proteinExistence type="predicted"/>
<dbReference type="Gramene" id="PRQ24348">
    <property type="protein sequence ID" value="PRQ24348"/>
    <property type="gene ID" value="RchiOBHm_Chr6g0271441"/>
</dbReference>
<evidence type="ECO:0000313" key="2">
    <source>
        <dbReference type="Proteomes" id="UP000238479"/>
    </source>
</evidence>
<evidence type="ECO:0000313" key="1">
    <source>
        <dbReference type="EMBL" id="PRQ24348.1"/>
    </source>
</evidence>
<organism evidence="1 2">
    <name type="scientific">Rosa chinensis</name>
    <name type="common">China rose</name>
    <dbReference type="NCBI Taxonomy" id="74649"/>
    <lineage>
        <taxon>Eukaryota</taxon>
        <taxon>Viridiplantae</taxon>
        <taxon>Streptophyta</taxon>
        <taxon>Embryophyta</taxon>
        <taxon>Tracheophyta</taxon>
        <taxon>Spermatophyta</taxon>
        <taxon>Magnoliopsida</taxon>
        <taxon>eudicotyledons</taxon>
        <taxon>Gunneridae</taxon>
        <taxon>Pentapetalae</taxon>
        <taxon>rosids</taxon>
        <taxon>fabids</taxon>
        <taxon>Rosales</taxon>
        <taxon>Rosaceae</taxon>
        <taxon>Rosoideae</taxon>
        <taxon>Rosoideae incertae sedis</taxon>
        <taxon>Rosa</taxon>
    </lineage>
</organism>